<keyword evidence="3" id="KW-1185">Reference proteome</keyword>
<reference evidence="2" key="2">
    <citation type="submission" date="2023-05" db="EMBL/GenBank/DDBJ databases">
        <authorList>
            <consortium name="Lawrence Berkeley National Laboratory"/>
            <person name="Steindorff A."/>
            <person name="Hensen N."/>
            <person name="Bonometti L."/>
            <person name="Westerberg I."/>
            <person name="Brannstrom I.O."/>
            <person name="Guillou S."/>
            <person name="Cros-Aarteil S."/>
            <person name="Calhoun S."/>
            <person name="Haridas S."/>
            <person name="Kuo A."/>
            <person name="Mondo S."/>
            <person name="Pangilinan J."/>
            <person name="Riley R."/>
            <person name="Labutti K."/>
            <person name="Andreopoulos B."/>
            <person name="Lipzen A."/>
            <person name="Chen C."/>
            <person name="Yanf M."/>
            <person name="Daum C."/>
            <person name="Ng V."/>
            <person name="Clum A."/>
            <person name="Ohm R."/>
            <person name="Martin F."/>
            <person name="Silar P."/>
            <person name="Natvig D."/>
            <person name="Lalanne C."/>
            <person name="Gautier V."/>
            <person name="Ament-Velasquez S.L."/>
            <person name="Kruys A."/>
            <person name="Hutchinson M.I."/>
            <person name="Powell A.J."/>
            <person name="Barry K."/>
            <person name="Miller A.N."/>
            <person name="Grigoriev I.V."/>
            <person name="Debuchy R."/>
            <person name="Gladieux P."/>
            <person name="Thoren M.H."/>
            <person name="Johannesson H."/>
        </authorList>
    </citation>
    <scope>NUCLEOTIDE SEQUENCE</scope>
    <source>
        <strain evidence="2">CBS 731.68</strain>
    </source>
</reference>
<evidence type="ECO:0000313" key="3">
    <source>
        <dbReference type="Proteomes" id="UP001302602"/>
    </source>
</evidence>
<dbReference type="EMBL" id="MU853237">
    <property type="protein sequence ID" value="KAK4120740.1"/>
    <property type="molecule type" value="Genomic_DNA"/>
</dbReference>
<dbReference type="RefSeq" id="XP_062644511.1">
    <property type="nucleotide sequence ID" value="XM_062793617.1"/>
</dbReference>
<dbReference type="AlphaFoldDB" id="A0AAN6Z079"/>
<reference evidence="2" key="1">
    <citation type="journal article" date="2023" name="Mol. Phylogenet. Evol.">
        <title>Genome-scale phylogeny and comparative genomics of the fungal order Sordariales.</title>
        <authorList>
            <person name="Hensen N."/>
            <person name="Bonometti L."/>
            <person name="Westerberg I."/>
            <person name="Brannstrom I.O."/>
            <person name="Guillou S."/>
            <person name="Cros-Aarteil S."/>
            <person name="Calhoun S."/>
            <person name="Haridas S."/>
            <person name="Kuo A."/>
            <person name="Mondo S."/>
            <person name="Pangilinan J."/>
            <person name="Riley R."/>
            <person name="LaButti K."/>
            <person name="Andreopoulos B."/>
            <person name="Lipzen A."/>
            <person name="Chen C."/>
            <person name="Yan M."/>
            <person name="Daum C."/>
            <person name="Ng V."/>
            <person name="Clum A."/>
            <person name="Steindorff A."/>
            <person name="Ohm R.A."/>
            <person name="Martin F."/>
            <person name="Silar P."/>
            <person name="Natvig D.O."/>
            <person name="Lalanne C."/>
            <person name="Gautier V."/>
            <person name="Ament-Velasquez S.L."/>
            <person name="Kruys A."/>
            <person name="Hutchinson M.I."/>
            <person name="Powell A.J."/>
            <person name="Barry K."/>
            <person name="Miller A.N."/>
            <person name="Grigoriev I.V."/>
            <person name="Debuchy R."/>
            <person name="Gladieux P."/>
            <person name="Hiltunen Thoren M."/>
            <person name="Johannesson H."/>
        </authorList>
    </citation>
    <scope>NUCLEOTIDE SEQUENCE</scope>
    <source>
        <strain evidence="2">CBS 731.68</strain>
    </source>
</reference>
<organism evidence="2 3">
    <name type="scientific">Parathielavia appendiculata</name>
    <dbReference type="NCBI Taxonomy" id="2587402"/>
    <lineage>
        <taxon>Eukaryota</taxon>
        <taxon>Fungi</taxon>
        <taxon>Dikarya</taxon>
        <taxon>Ascomycota</taxon>
        <taxon>Pezizomycotina</taxon>
        <taxon>Sordariomycetes</taxon>
        <taxon>Sordariomycetidae</taxon>
        <taxon>Sordariales</taxon>
        <taxon>Chaetomiaceae</taxon>
        <taxon>Parathielavia</taxon>
    </lineage>
</organism>
<name>A0AAN6Z079_9PEZI</name>
<gene>
    <name evidence="2" type="ORF">N657DRAFT_648920</name>
</gene>
<evidence type="ECO:0000256" key="1">
    <source>
        <dbReference type="SAM" id="MobiDB-lite"/>
    </source>
</evidence>
<feature type="compositionally biased region" description="Polar residues" evidence="1">
    <location>
        <begin position="22"/>
        <end position="44"/>
    </location>
</feature>
<comment type="caution">
    <text evidence="2">The sequence shown here is derived from an EMBL/GenBank/DDBJ whole genome shotgun (WGS) entry which is preliminary data.</text>
</comment>
<dbReference type="Proteomes" id="UP001302602">
    <property type="component" value="Unassembled WGS sequence"/>
</dbReference>
<protein>
    <submittedName>
        <fullName evidence="2">Uncharacterized protein</fullName>
    </submittedName>
</protein>
<proteinExistence type="predicted"/>
<evidence type="ECO:0000313" key="2">
    <source>
        <dbReference type="EMBL" id="KAK4120740.1"/>
    </source>
</evidence>
<feature type="region of interest" description="Disordered" evidence="1">
    <location>
        <begin position="1"/>
        <end position="44"/>
    </location>
</feature>
<accession>A0AAN6Z079</accession>
<dbReference type="GeneID" id="87830386"/>
<sequence>MRLDTSLRPAPIRQPPVAVSCPSKSTIPQPTPLSNHPANTQGTETTAAPVQFPRFTPNKILFALGVLLTELCLNNTIEAIRHQKTTWKYKLGDG</sequence>